<gene>
    <name evidence="7" type="ORF">HHL10_03970</name>
</gene>
<comment type="caution">
    <text evidence="7">The sequence shown here is derived from an EMBL/GenBank/DDBJ whole genome shotgun (WGS) entry which is preliminary data.</text>
</comment>
<reference evidence="7 8" key="1">
    <citation type="submission" date="2020-04" db="EMBL/GenBank/DDBJ databases">
        <title>Azohydromonas sp. isolated from soil.</title>
        <authorList>
            <person name="Dahal R.H."/>
        </authorList>
    </citation>
    <scope>NUCLEOTIDE SEQUENCE [LARGE SCALE GENOMIC DNA]</scope>
    <source>
        <strain evidence="7 8">G-1-1-14</strain>
    </source>
</reference>
<comment type="subcellular location">
    <subcellularLocation>
        <location evidence="1">Membrane</location>
        <topology evidence="1">Multi-pass membrane protein</topology>
    </subcellularLocation>
</comment>
<dbReference type="AlphaFoldDB" id="A0A848F4X1"/>
<dbReference type="Proteomes" id="UP000574067">
    <property type="component" value="Unassembled WGS sequence"/>
</dbReference>
<dbReference type="InterPro" id="IPR007829">
    <property type="entry name" value="TM2"/>
</dbReference>
<dbReference type="EMBL" id="JABBFW010000002">
    <property type="protein sequence ID" value="NML14138.1"/>
    <property type="molecule type" value="Genomic_DNA"/>
</dbReference>
<accession>A0A848F4X1</accession>
<proteinExistence type="predicted"/>
<name>A0A848F4X1_9BURK</name>
<keyword evidence="2 5" id="KW-0812">Transmembrane</keyword>
<feature type="domain" description="TM2" evidence="6">
    <location>
        <begin position="18"/>
        <end position="51"/>
    </location>
</feature>
<feature type="transmembrane region" description="Helical" evidence="5">
    <location>
        <begin position="75"/>
        <end position="100"/>
    </location>
</feature>
<feature type="transmembrane region" description="Helical" evidence="5">
    <location>
        <begin position="23"/>
        <end position="41"/>
    </location>
</feature>
<evidence type="ECO:0000256" key="4">
    <source>
        <dbReference type="ARBA" id="ARBA00023136"/>
    </source>
</evidence>
<evidence type="ECO:0000256" key="3">
    <source>
        <dbReference type="ARBA" id="ARBA00022989"/>
    </source>
</evidence>
<evidence type="ECO:0000256" key="5">
    <source>
        <dbReference type="SAM" id="Phobius"/>
    </source>
</evidence>
<evidence type="ECO:0000313" key="8">
    <source>
        <dbReference type="Proteomes" id="UP000574067"/>
    </source>
</evidence>
<organism evidence="7 8">
    <name type="scientific">Azohydromonas caseinilytica</name>
    <dbReference type="NCBI Taxonomy" id="2728836"/>
    <lineage>
        <taxon>Bacteria</taxon>
        <taxon>Pseudomonadati</taxon>
        <taxon>Pseudomonadota</taxon>
        <taxon>Betaproteobacteria</taxon>
        <taxon>Burkholderiales</taxon>
        <taxon>Sphaerotilaceae</taxon>
        <taxon>Azohydromonas</taxon>
    </lineage>
</organism>
<dbReference type="GO" id="GO:0016020">
    <property type="term" value="C:membrane"/>
    <property type="evidence" value="ECO:0007669"/>
    <property type="project" value="UniProtKB-SubCell"/>
</dbReference>
<evidence type="ECO:0000259" key="6">
    <source>
        <dbReference type="Pfam" id="PF05154"/>
    </source>
</evidence>
<keyword evidence="3 5" id="KW-1133">Transmembrane helix</keyword>
<dbReference type="Pfam" id="PF05154">
    <property type="entry name" value="TM2"/>
    <property type="match status" value="1"/>
</dbReference>
<evidence type="ECO:0000256" key="2">
    <source>
        <dbReference type="ARBA" id="ARBA00022692"/>
    </source>
</evidence>
<feature type="transmembrane region" description="Helical" evidence="5">
    <location>
        <begin position="120"/>
        <end position="143"/>
    </location>
</feature>
<keyword evidence="8" id="KW-1185">Reference proteome</keyword>
<sequence>MSGKPAGLPVAGHGLSHYKSKTLATWIAILGGSLGLHRFYLHGWRDGLGWLHPLPTLAGLHGVRRMLALGQDDQAAWALIPLLGLMLAQAMLFAILYGLTPDERWDARHNPGQPGQETRWGPVLGAIAALMLGAGVLMATIAFSGQRYFEWQIEQARQISQ</sequence>
<evidence type="ECO:0000313" key="7">
    <source>
        <dbReference type="EMBL" id="NML14138.1"/>
    </source>
</evidence>
<evidence type="ECO:0000256" key="1">
    <source>
        <dbReference type="ARBA" id="ARBA00004141"/>
    </source>
</evidence>
<protein>
    <submittedName>
        <fullName evidence="7">TM2 domain-containing protein</fullName>
    </submittedName>
</protein>
<keyword evidence="4 5" id="KW-0472">Membrane</keyword>
<dbReference type="RefSeq" id="WP_169159051.1">
    <property type="nucleotide sequence ID" value="NZ_JABBFW010000002.1"/>
</dbReference>